<dbReference type="InterPro" id="IPR001135">
    <property type="entry name" value="NADH_Q_OxRdtase_suD"/>
</dbReference>
<dbReference type="HAMAP" id="MF_01357">
    <property type="entry name" value="NDH1_NuoC"/>
    <property type="match status" value="1"/>
</dbReference>
<feature type="domain" description="NADH:ubiquinone oxidoreductase 30kDa subunit" evidence="15">
    <location>
        <begin position="39"/>
        <end position="159"/>
    </location>
</feature>
<dbReference type="SUPFAM" id="SSF143243">
    <property type="entry name" value="Nqo5-like"/>
    <property type="match status" value="1"/>
</dbReference>
<dbReference type="PROSITE" id="PS00542">
    <property type="entry name" value="COMPLEX1_30K"/>
    <property type="match status" value="1"/>
</dbReference>
<evidence type="ECO:0000256" key="11">
    <source>
        <dbReference type="ARBA" id="ARBA00023268"/>
    </source>
</evidence>
<dbReference type="EC" id="7.1.1.-" evidence="13"/>
<evidence type="ECO:0000256" key="13">
    <source>
        <dbReference type="HAMAP-Rule" id="MF_01357"/>
    </source>
</evidence>
<dbReference type="InterPro" id="IPR022885">
    <property type="entry name" value="NDH1_su_D/H"/>
</dbReference>
<evidence type="ECO:0000256" key="1">
    <source>
        <dbReference type="ARBA" id="ARBA00002378"/>
    </source>
</evidence>
<dbReference type="RefSeq" id="WP_237360290.1">
    <property type="nucleotide sequence ID" value="NZ_CAKLDM010000001.1"/>
</dbReference>
<keyword evidence="4 13" id="KW-0813">Transport</keyword>
<dbReference type="Gene3D" id="3.30.460.80">
    <property type="entry name" value="NADH:ubiquinone oxidoreductase, 30kDa subunit"/>
    <property type="match status" value="1"/>
</dbReference>
<dbReference type="EMBL" id="CAKLDM010000001">
    <property type="protein sequence ID" value="CAH0537079.1"/>
    <property type="molecule type" value="Genomic_DNA"/>
</dbReference>
<sequence length="575" mass="64562">MSTELTIEEVAVSDLQQTLTERFGAKALPGSVIGTESYQVDCDQLIEMLTYLKKESTPKFEMLFDLSAIDEAERGGGLTVFYHLLSISTSQFISVRTHIANDSIEVPTATVVWPNADWYEREVYDMFGIKFAGHPDLRRILTFDFWKGHPLRKTYPARATLMDEPFDLEGEDFQNVMESYEIKGKQEDGSMVLNIGPNHPGTDGVIRLKVKMKGERIEELDQEIGFHHRGAEKLAERHTFHNYIPYTDRIDYLGGVAGELPYLLGLEAMTGIEVPERAKTMRIMLCELFRISSHLVWFGSITHNLGGMAPAFYAFTEREKIFDVIELICGGRMHPAFFRIGGVSQDLPDGWRAAVDAACDAVEKLVPDLEKLMTKSMIFKARTQGVAVYSQELALDYGLTGPNLRATGINFDARKQMPYMGYEDYDFDVPVGKDGDAYTRTVLRVQELTESLKIIRQAADRMPEGPHLADNAPKFGFPRKQNALKDIETLIHSFVDTGRGFDFPVAETFFATETSKGLTGYHTVSNGTGCPYRVRIRTPSFTHFQSVKAVSKGDLLGNIICLIGSIDYVLADIDR</sequence>
<evidence type="ECO:0000256" key="7">
    <source>
        <dbReference type="ARBA" id="ARBA00022719"/>
    </source>
</evidence>
<evidence type="ECO:0000259" key="16">
    <source>
        <dbReference type="Pfam" id="PF00346"/>
    </source>
</evidence>
<dbReference type="InterPro" id="IPR029014">
    <property type="entry name" value="NiFe-Hase_large"/>
</dbReference>
<dbReference type="NCBIfam" id="NF004739">
    <property type="entry name" value="PRK06075.1"/>
    <property type="match status" value="1"/>
</dbReference>
<evidence type="ECO:0000256" key="10">
    <source>
        <dbReference type="ARBA" id="ARBA00023136"/>
    </source>
</evidence>
<reference evidence="17" key="1">
    <citation type="submission" date="2021-11" db="EMBL/GenBank/DDBJ databases">
        <authorList>
            <person name="Rodrigo-Torres L."/>
            <person name="Arahal R. D."/>
            <person name="Lucena T."/>
        </authorList>
    </citation>
    <scope>NUCLEOTIDE SEQUENCE</scope>
    <source>
        <strain evidence="17">CECT 7928</strain>
    </source>
</reference>
<evidence type="ECO:0000256" key="5">
    <source>
        <dbReference type="ARBA" id="ARBA00022475"/>
    </source>
</evidence>
<dbReference type="NCBIfam" id="TIGR01962">
    <property type="entry name" value="NuoD"/>
    <property type="match status" value="1"/>
</dbReference>
<evidence type="ECO:0000256" key="2">
    <source>
        <dbReference type="ARBA" id="ARBA00004417"/>
    </source>
</evidence>
<gene>
    <name evidence="13 17" type="primary">nuoC</name>
    <name evidence="14" type="synonym">nuoD</name>
    <name evidence="17" type="ORF">VMF7928_00915</name>
</gene>
<dbReference type="PANTHER" id="PTHR11993">
    <property type="entry name" value="NADH-UBIQUINONE OXIDOREDUCTASE 49 KDA SUBUNIT"/>
    <property type="match status" value="1"/>
</dbReference>
<dbReference type="HAMAP" id="MF_01358">
    <property type="entry name" value="NDH1_NuoD"/>
    <property type="match status" value="1"/>
</dbReference>
<keyword evidence="7 13" id="KW-0874">Quinone</keyword>
<evidence type="ECO:0000256" key="8">
    <source>
        <dbReference type="ARBA" id="ARBA00023027"/>
    </source>
</evidence>
<dbReference type="PANTHER" id="PTHR11993:SF45">
    <property type="entry name" value="NADH-QUINONE OXIDOREDUCTASE SUBUNIT C_D"/>
    <property type="match status" value="1"/>
</dbReference>
<dbReference type="InterPro" id="IPR037232">
    <property type="entry name" value="NADH_quin_OxRdtase_su_C/D-like"/>
</dbReference>
<comment type="similarity">
    <text evidence="3">In the C-terminal section; belongs to the complex I 49 kDa subunit family.</text>
</comment>
<name>A0ABM9A0L5_9VIBR</name>
<dbReference type="Proteomes" id="UP000838748">
    <property type="component" value="Unassembled WGS sequence"/>
</dbReference>
<comment type="subcellular location">
    <subcellularLocation>
        <location evidence="2">Cell inner membrane</location>
        <topology evidence="2">Peripheral membrane protein</topology>
    </subcellularLocation>
    <subcellularLocation>
        <location evidence="13">Cell membrane</location>
        <topology evidence="13">Peripheral membrane protein</topology>
        <orientation evidence="13">Cytoplasmic side</orientation>
    </subcellularLocation>
</comment>
<dbReference type="InterPro" id="IPR020396">
    <property type="entry name" value="NADH_UbQ_OxRdtase_CS"/>
</dbReference>
<keyword evidence="8 13" id="KW-0520">NAD</keyword>
<comment type="similarity">
    <text evidence="14">Belongs to the complex I 49 kDa subunit family.</text>
</comment>
<dbReference type="SUPFAM" id="SSF56762">
    <property type="entry name" value="HydB/Nqo4-like"/>
    <property type="match status" value="1"/>
</dbReference>
<dbReference type="Pfam" id="PF00346">
    <property type="entry name" value="Complex1_49kDa"/>
    <property type="match status" value="1"/>
</dbReference>
<comment type="catalytic activity">
    <reaction evidence="12 13">
        <text>a quinone + NADH + 5 H(+)(in) = a quinol + NAD(+) + 4 H(+)(out)</text>
        <dbReference type="Rhea" id="RHEA:57888"/>
        <dbReference type="ChEBI" id="CHEBI:15378"/>
        <dbReference type="ChEBI" id="CHEBI:24646"/>
        <dbReference type="ChEBI" id="CHEBI:57540"/>
        <dbReference type="ChEBI" id="CHEBI:57945"/>
        <dbReference type="ChEBI" id="CHEBI:132124"/>
    </reaction>
</comment>
<evidence type="ECO:0000313" key="17">
    <source>
        <dbReference type="EMBL" id="CAH0537079.1"/>
    </source>
</evidence>
<evidence type="ECO:0000256" key="12">
    <source>
        <dbReference type="ARBA" id="ARBA00047712"/>
    </source>
</evidence>
<evidence type="ECO:0000256" key="4">
    <source>
        <dbReference type="ARBA" id="ARBA00022448"/>
    </source>
</evidence>
<keyword evidence="13" id="KW-1278">Translocase</keyword>
<proteinExistence type="inferred from homology"/>
<evidence type="ECO:0000256" key="9">
    <source>
        <dbReference type="ARBA" id="ARBA00023075"/>
    </source>
</evidence>
<feature type="domain" description="NADH-quinone oxidoreductase subunit D" evidence="16">
    <location>
        <begin position="305"/>
        <end position="575"/>
    </location>
</feature>
<dbReference type="InterPro" id="IPR001268">
    <property type="entry name" value="NADH_UbQ_OxRdtase_30kDa_su"/>
</dbReference>
<comment type="caution">
    <text evidence="17">The sequence shown here is derived from an EMBL/GenBank/DDBJ whole genome shotgun (WGS) entry which is preliminary data.</text>
</comment>
<keyword evidence="10 13" id="KW-0472">Membrane</keyword>
<evidence type="ECO:0000256" key="6">
    <source>
        <dbReference type="ARBA" id="ARBA00022519"/>
    </source>
</evidence>
<dbReference type="Gene3D" id="1.10.645.10">
    <property type="entry name" value="Cytochrome-c3 Hydrogenase, chain B"/>
    <property type="match status" value="1"/>
</dbReference>
<keyword evidence="18" id="KW-1185">Reference proteome</keyword>
<evidence type="ECO:0000256" key="14">
    <source>
        <dbReference type="HAMAP-Rule" id="MF_01358"/>
    </source>
</evidence>
<keyword evidence="6" id="KW-0997">Cell inner membrane</keyword>
<protein>
    <recommendedName>
        <fullName evidence="13 14">Multifunctional fusion protein</fullName>
    </recommendedName>
    <domain>
        <recommendedName>
            <fullName evidence="13">NADH-quinone oxidoreductase subunit C</fullName>
            <ecNumber evidence="13">7.1.1.-</ecNumber>
        </recommendedName>
        <alternativeName>
            <fullName evidence="13">NADH dehydrogenase I subunit C</fullName>
        </alternativeName>
        <alternativeName>
            <fullName evidence="13">NDH-1 subunit C</fullName>
        </alternativeName>
    </domain>
    <domain>
        <recommendedName>
            <fullName evidence="14">NADH-quinone oxidoreductase subunit D</fullName>
        </recommendedName>
        <alternativeName>
            <fullName evidence="14">NADH dehydrogenase I subunit D</fullName>
        </alternativeName>
        <alternativeName>
            <fullName evidence="14">NDH-1 subunit D</fullName>
        </alternativeName>
    </domain>
</protein>
<comment type="similarity">
    <text evidence="13">Belongs to the complex I 30 kDa subunit family.</text>
</comment>
<dbReference type="InterPro" id="IPR010218">
    <property type="entry name" value="NADH_DH_suC"/>
</dbReference>
<comment type="subunit">
    <text evidence="13">NDH-1 is composed of 14 different subunits. Subunits NuoB, C, D, E, F, and G constitute the peripheral sector of the complex.</text>
</comment>
<evidence type="ECO:0000313" key="18">
    <source>
        <dbReference type="Proteomes" id="UP000838748"/>
    </source>
</evidence>
<comment type="function">
    <text evidence="1 13">NDH-1 shuttles electrons from NADH, via FMN and iron-sulfur (Fe-S) centers, to quinones in the respiratory chain. The immediate electron acceptor for the enzyme in this species is believed to be ubiquinone. Couples the redox reaction to proton translocation (for every two electrons transferred, four hydrogen ions are translocated across the cytoplasmic membrane), and thus conserves the redox energy in a proton gradient.</text>
</comment>
<keyword evidence="5 13" id="KW-1003">Cell membrane</keyword>
<organism evidence="17 18">
    <name type="scientific">Vibrio marisflavi CECT 7928</name>
    <dbReference type="NCBI Taxonomy" id="634439"/>
    <lineage>
        <taxon>Bacteria</taxon>
        <taxon>Pseudomonadati</taxon>
        <taxon>Pseudomonadota</taxon>
        <taxon>Gammaproteobacteria</taxon>
        <taxon>Vibrionales</taxon>
        <taxon>Vibrionaceae</taxon>
        <taxon>Vibrio</taxon>
    </lineage>
</organism>
<keyword evidence="9 13" id="KW-0830">Ubiquinone</keyword>
<accession>A0ABM9A0L5</accession>
<evidence type="ECO:0000259" key="15">
    <source>
        <dbReference type="Pfam" id="PF00329"/>
    </source>
</evidence>
<dbReference type="Pfam" id="PF00329">
    <property type="entry name" value="Complex1_30kDa"/>
    <property type="match status" value="1"/>
</dbReference>
<dbReference type="NCBIfam" id="TIGR01961">
    <property type="entry name" value="NuoC_fam"/>
    <property type="match status" value="1"/>
</dbReference>
<evidence type="ECO:0000256" key="3">
    <source>
        <dbReference type="ARBA" id="ARBA00010019"/>
    </source>
</evidence>
<keyword evidence="11" id="KW-0511">Multifunctional enzyme</keyword>